<proteinExistence type="predicted"/>
<dbReference type="OrthoDB" id="3682664at2759"/>
<dbReference type="AlphaFoldDB" id="A0A317V4C1"/>
<comment type="caution">
    <text evidence="2">The sequence shown here is derived from an EMBL/GenBank/DDBJ whole genome shotgun (WGS) entry which is preliminary data.</text>
</comment>
<dbReference type="RefSeq" id="XP_025462260.1">
    <property type="nucleotide sequence ID" value="XM_025617488.1"/>
</dbReference>
<feature type="chain" id="PRO_5016463732" evidence="1">
    <location>
        <begin position="25"/>
        <end position="154"/>
    </location>
</feature>
<evidence type="ECO:0000256" key="1">
    <source>
        <dbReference type="SAM" id="SignalP"/>
    </source>
</evidence>
<dbReference type="PANTHER" id="PTHR36195">
    <property type="entry name" value="DOMAIN PROTEIN, PUTATIVE (AFU_ORTHOLOGUE AFUA_5G01990)-RELATED-RELATED"/>
    <property type="match status" value="1"/>
</dbReference>
<organism evidence="2 3">
    <name type="scientific">Aspergillus sclerotioniger CBS 115572</name>
    <dbReference type="NCBI Taxonomy" id="1450535"/>
    <lineage>
        <taxon>Eukaryota</taxon>
        <taxon>Fungi</taxon>
        <taxon>Dikarya</taxon>
        <taxon>Ascomycota</taxon>
        <taxon>Pezizomycotina</taxon>
        <taxon>Eurotiomycetes</taxon>
        <taxon>Eurotiomycetidae</taxon>
        <taxon>Eurotiales</taxon>
        <taxon>Aspergillaceae</taxon>
        <taxon>Aspergillus</taxon>
        <taxon>Aspergillus subgen. Circumdati</taxon>
    </lineage>
</organism>
<evidence type="ECO:0000313" key="3">
    <source>
        <dbReference type="Proteomes" id="UP000246702"/>
    </source>
</evidence>
<protein>
    <submittedName>
        <fullName evidence="2">Uncharacterized protein</fullName>
    </submittedName>
</protein>
<name>A0A317V4C1_9EURO</name>
<dbReference type="Pfam" id="PF04681">
    <property type="entry name" value="Bys1"/>
    <property type="match status" value="1"/>
</dbReference>
<dbReference type="Proteomes" id="UP000246702">
    <property type="component" value="Unassembled WGS sequence"/>
</dbReference>
<dbReference type="STRING" id="1450535.A0A317V4C1"/>
<dbReference type="GeneID" id="37119631"/>
<accession>A0A317V4C1</accession>
<dbReference type="InterPro" id="IPR006771">
    <property type="entry name" value="CetA-like"/>
</dbReference>
<feature type="signal peptide" evidence="1">
    <location>
        <begin position="1"/>
        <end position="24"/>
    </location>
</feature>
<sequence length="154" mass="17242">MKPTLPLTLLSLLFLLPFLPLSTTHPTPTSTQTTLLTPGNATIHNTCPFPIYIWSVSSTTSPSYTITQYQNYTEPFRHDTQTGGVSLKITTVRDGLYTGSPQLIFAYNLVEEKLWFDLSDVFGDPFRGWRMPAAREAWTKTRIAIVRDGTAGIE</sequence>
<keyword evidence="3" id="KW-1185">Reference proteome</keyword>
<keyword evidence="1" id="KW-0732">Signal</keyword>
<reference evidence="2 3" key="1">
    <citation type="submission" date="2016-12" db="EMBL/GenBank/DDBJ databases">
        <title>The genomes of Aspergillus section Nigri reveals drivers in fungal speciation.</title>
        <authorList>
            <consortium name="DOE Joint Genome Institute"/>
            <person name="Vesth T.C."/>
            <person name="Nybo J."/>
            <person name="Theobald S."/>
            <person name="Brandl J."/>
            <person name="Frisvad J.C."/>
            <person name="Nielsen K.F."/>
            <person name="Lyhne E.K."/>
            <person name="Kogle M.E."/>
            <person name="Kuo A."/>
            <person name="Riley R."/>
            <person name="Clum A."/>
            <person name="Nolan M."/>
            <person name="Lipzen A."/>
            <person name="Salamov A."/>
            <person name="Henrissat B."/>
            <person name="Wiebenga A."/>
            <person name="De Vries R.P."/>
            <person name="Grigoriev I.V."/>
            <person name="Mortensen U.H."/>
            <person name="Andersen M.R."/>
            <person name="Baker S.E."/>
        </authorList>
    </citation>
    <scope>NUCLEOTIDE SEQUENCE [LARGE SCALE GENOMIC DNA]</scope>
    <source>
        <strain evidence="2 3">CBS 115572</strain>
    </source>
</reference>
<gene>
    <name evidence="2" type="ORF">BO94DRAFT_628564</name>
</gene>
<dbReference type="PANTHER" id="PTHR36195:SF5">
    <property type="entry name" value="BYS1 FAMILY PROTEIN (AFU_ORTHOLOGUE AFUA_2G04533)"/>
    <property type="match status" value="1"/>
</dbReference>
<evidence type="ECO:0000313" key="2">
    <source>
        <dbReference type="EMBL" id="PWY68945.1"/>
    </source>
</evidence>
<dbReference type="EMBL" id="MSFK01000043">
    <property type="protein sequence ID" value="PWY68945.1"/>
    <property type="molecule type" value="Genomic_DNA"/>
</dbReference>